<protein>
    <submittedName>
        <fullName evidence="1">Uncharacterized protein</fullName>
    </submittedName>
</protein>
<dbReference type="AlphaFoldDB" id="A0A2S8G342"/>
<proteinExistence type="predicted"/>
<sequence length="60" mass="6231">MSSATAQKFADYADRSGKGFIPGVPGSGNREKGAIIARRAGNETDRKTLPAVLILEGSVP</sequence>
<dbReference type="Proteomes" id="UP000240009">
    <property type="component" value="Unassembled WGS sequence"/>
</dbReference>
<name>A0A2S8G342_9BACT</name>
<evidence type="ECO:0000313" key="2">
    <source>
        <dbReference type="Proteomes" id="UP000240009"/>
    </source>
</evidence>
<accession>A0A2S8G342</accession>
<organism evidence="1 2">
    <name type="scientific">Blastopirellula marina</name>
    <dbReference type="NCBI Taxonomy" id="124"/>
    <lineage>
        <taxon>Bacteria</taxon>
        <taxon>Pseudomonadati</taxon>
        <taxon>Planctomycetota</taxon>
        <taxon>Planctomycetia</taxon>
        <taxon>Pirellulales</taxon>
        <taxon>Pirellulaceae</taxon>
        <taxon>Blastopirellula</taxon>
    </lineage>
</organism>
<reference evidence="1 2" key="1">
    <citation type="submission" date="2018-02" db="EMBL/GenBank/DDBJ databases">
        <title>Comparative genomes isolates from brazilian mangrove.</title>
        <authorList>
            <person name="Araujo J.E."/>
            <person name="Taketani R.G."/>
            <person name="Silva M.C.P."/>
            <person name="Loureco M.V."/>
            <person name="Andreote F.D."/>
        </authorList>
    </citation>
    <scope>NUCLEOTIDE SEQUENCE [LARGE SCALE GENOMIC DNA]</scope>
    <source>
        <strain evidence="1 2">HEX-2 MGV</strain>
    </source>
</reference>
<dbReference type="EMBL" id="PUIA01000016">
    <property type="protein sequence ID" value="PQO38681.1"/>
    <property type="molecule type" value="Genomic_DNA"/>
</dbReference>
<evidence type="ECO:0000313" key="1">
    <source>
        <dbReference type="EMBL" id="PQO38681.1"/>
    </source>
</evidence>
<comment type="caution">
    <text evidence="1">The sequence shown here is derived from an EMBL/GenBank/DDBJ whole genome shotgun (WGS) entry which is preliminary data.</text>
</comment>
<gene>
    <name evidence="1" type="ORF">C5Y96_02005</name>
</gene>